<name>A0AAJ0D8M1_9PEZI</name>
<keyword evidence="1" id="KW-0732">Signal</keyword>
<protein>
    <submittedName>
        <fullName evidence="2">Uncharacterized protein</fullName>
    </submittedName>
</protein>
<evidence type="ECO:0000313" key="2">
    <source>
        <dbReference type="EMBL" id="KAK3049141.1"/>
    </source>
</evidence>
<keyword evidence="3" id="KW-1185">Reference proteome</keyword>
<sequence length="151" mass="15689">MTPILTYLLTLAALLGTGYASPVIRDEYPEVVPGPGMPSLAELGLTSWDLFEMTPIPADSGLNKRYICTTRNQPCTIAAAQTCVNYLKNLGTTNCAVGRSDTLMVSSGGCKINGISTSGGSTSSYCRDVGNGAQTIVDRCSGNGKTAGMLP</sequence>
<organism evidence="2 3">
    <name type="scientific">Extremus antarcticus</name>
    <dbReference type="NCBI Taxonomy" id="702011"/>
    <lineage>
        <taxon>Eukaryota</taxon>
        <taxon>Fungi</taxon>
        <taxon>Dikarya</taxon>
        <taxon>Ascomycota</taxon>
        <taxon>Pezizomycotina</taxon>
        <taxon>Dothideomycetes</taxon>
        <taxon>Dothideomycetidae</taxon>
        <taxon>Mycosphaerellales</taxon>
        <taxon>Extremaceae</taxon>
        <taxon>Extremus</taxon>
    </lineage>
</organism>
<gene>
    <name evidence="2" type="ORF">LTR09_009560</name>
</gene>
<feature type="signal peptide" evidence="1">
    <location>
        <begin position="1"/>
        <end position="20"/>
    </location>
</feature>
<comment type="caution">
    <text evidence="2">The sequence shown here is derived from an EMBL/GenBank/DDBJ whole genome shotgun (WGS) entry which is preliminary data.</text>
</comment>
<proteinExistence type="predicted"/>
<evidence type="ECO:0000256" key="1">
    <source>
        <dbReference type="SAM" id="SignalP"/>
    </source>
</evidence>
<dbReference type="AlphaFoldDB" id="A0AAJ0D8M1"/>
<accession>A0AAJ0D8M1</accession>
<feature type="chain" id="PRO_5042593626" evidence="1">
    <location>
        <begin position="21"/>
        <end position="151"/>
    </location>
</feature>
<reference evidence="2" key="1">
    <citation type="submission" date="2023-04" db="EMBL/GenBank/DDBJ databases">
        <title>Black Yeasts Isolated from many extreme environments.</title>
        <authorList>
            <person name="Coleine C."/>
            <person name="Stajich J.E."/>
            <person name="Selbmann L."/>
        </authorList>
    </citation>
    <scope>NUCLEOTIDE SEQUENCE</scope>
    <source>
        <strain evidence="2">CCFEE 5312</strain>
    </source>
</reference>
<dbReference type="Proteomes" id="UP001271007">
    <property type="component" value="Unassembled WGS sequence"/>
</dbReference>
<dbReference type="EMBL" id="JAWDJX010000042">
    <property type="protein sequence ID" value="KAK3049141.1"/>
    <property type="molecule type" value="Genomic_DNA"/>
</dbReference>
<evidence type="ECO:0000313" key="3">
    <source>
        <dbReference type="Proteomes" id="UP001271007"/>
    </source>
</evidence>